<dbReference type="PANTHER" id="PTHR36573:SF1">
    <property type="entry name" value="INTERMEMBRANE PHOSPHOLIPID TRANSPORT SYSTEM BINDING PROTEIN MLAC"/>
    <property type="match status" value="1"/>
</dbReference>
<dbReference type="RefSeq" id="WP_311576861.1">
    <property type="nucleotide sequence ID" value="NZ_JAVRIF010000001.1"/>
</dbReference>
<dbReference type="InterPro" id="IPR042245">
    <property type="entry name" value="Tgt2/MlaC_sf"/>
</dbReference>
<sequence>MKKFTALVIILLAFNLQAANQPQLSPYQEIKSVGEKLFGRIASSQQELTKFPELMREIVEQELIPSVDYKYASYKILGKHLKSSTKEQRKNFTESMRHYLVRTYANALNQYKNQKVIYEKGTIKSTAKMASVNATIVDNNKPDIHLTFQMRKNKKTGQWKAYDLIVEGISLLSSKQAEFKGRIAKYGIDQVTLELASITK</sequence>
<feature type="signal peptide" evidence="1">
    <location>
        <begin position="1"/>
        <end position="18"/>
    </location>
</feature>
<evidence type="ECO:0000313" key="3">
    <source>
        <dbReference type="Proteomes" id="UP001266357"/>
    </source>
</evidence>
<comment type="caution">
    <text evidence="2">The sequence shown here is derived from an EMBL/GenBank/DDBJ whole genome shotgun (WGS) entry which is preliminary data.</text>
</comment>
<reference evidence="2 3" key="1">
    <citation type="submission" date="2023-09" db="EMBL/GenBank/DDBJ databases">
        <authorList>
            <person name="Rey-Velasco X."/>
        </authorList>
    </citation>
    <scope>NUCLEOTIDE SEQUENCE [LARGE SCALE GENOMIC DNA]</scope>
    <source>
        <strain evidence="2 3">W431</strain>
    </source>
</reference>
<keyword evidence="1" id="KW-0732">Signal</keyword>
<accession>A0ABU3A050</accession>
<keyword evidence="3" id="KW-1185">Reference proteome</keyword>
<gene>
    <name evidence="2" type="ORF">RM573_02735</name>
</gene>
<dbReference type="Gene3D" id="3.10.450.710">
    <property type="entry name" value="Tgt2/MlaC"/>
    <property type="match status" value="1"/>
</dbReference>
<organism evidence="2 3">
    <name type="scientific">Thalassotalea castellviae</name>
    <dbReference type="NCBI Taxonomy" id="3075612"/>
    <lineage>
        <taxon>Bacteria</taxon>
        <taxon>Pseudomonadati</taxon>
        <taxon>Pseudomonadota</taxon>
        <taxon>Gammaproteobacteria</taxon>
        <taxon>Alteromonadales</taxon>
        <taxon>Colwelliaceae</taxon>
        <taxon>Thalassotalea</taxon>
    </lineage>
</organism>
<protein>
    <submittedName>
        <fullName evidence="2">ABC transporter substrate-binding protein</fullName>
    </submittedName>
</protein>
<name>A0ABU3A050_9GAMM</name>
<proteinExistence type="predicted"/>
<dbReference type="EMBL" id="JAVRIF010000001">
    <property type="protein sequence ID" value="MDT0602503.1"/>
    <property type="molecule type" value="Genomic_DNA"/>
</dbReference>
<dbReference type="PANTHER" id="PTHR36573">
    <property type="entry name" value="INTERMEMBRANE PHOSPHOLIPID TRANSPORT SYSTEM BINDING PROTEIN MLAC"/>
    <property type="match status" value="1"/>
</dbReference>
<dbReference type="PIRSF" id="PIRSF004649">
    <property type="entry name" value="MlaC"/>
    <property type="match status" value="1"/>
</dbReference>
<feature type="chain" id="PRO_5046039656" evidence="1">
    <location>
        <begin position="19"/>
        <end position="200"/>
    </location>
</feature>
<evidence type="ECO:0000313" key="2">
    <source>
        <dbReference type="EMBL" id="MDT0602503.1"/>
    </source>
</evidence>
<evidence type="ECO:0000256" key="1">
    <source>
        <dbReference type="SAM" id="SignalP"/>
    </source>
</evidence>
<dbReference type="Pfam" id="PF05494">
    <property type="entry name" value="MlaC"/>
    <property type="match status" value="1"/>
</dbReference>
<dbReference type="Proteomes" id="UP001266357">
    <property type="component" value="Unassembled WGS sequence"/>
</dbReference>
<dbReference type="InterPro" id="IPR008869">
    <property type="entry name" value="MlaC/ttg2D"/>
</dbReference>